<dbReference type="SUPFAM" id="SSF54928">
    <property type="entry name" value="RNA-binding domain, RBD"/>
    <property type="match status" value="1"/>
</dbReference>
<comment type="caution">
    <text evidence="10">The sequence shown here is derived from an EMBL/GenBank/DDBJ whole genome shotgun (WGS) entry which is preliminary data.</text>
</comment>
<organism evidence="10 11">
    <name type="scientific">Penicillium brevicompactum</name>
    <dbReference type="NCBI Taxonomy" id="5074"/>
    <lineage>
        <taxon>Eukaryota</taxon>
        <taxon>Fungi</taxon>
        <taxon>Dikarya</taxon>
        <taxon>Ascomycota</taxon>
        <taxon>Pezizomycotina</taxon>
        <taxon>Eurotiomycetes</taxon>
        <taxon>Eurotiomycetidae</taxon>
        <taxon>Eurotiales</taxon>
        <taxon>Aspergillaceae</taxon>
        <taxon>Penicillium</taxon>
    </lineage>
</organism>
<dbReference type="AlphaFoldDB" id="A0A9W9UAP7"/>
<evidence type="ECO:0000256" key="7">
    <source>
        <dbReference type="ARBA" id="ARBA00025024"/>
    </source>
</evidence>
<dbReference type="GO" id="GO:0000447">
    <property type="term" value="P:endonucleolytic cleavage in ITS1 to separate SSU-rRNA from 5.8S rRNA and LSU-rRNA from tricistronic rRNA transcript (SSU-rRNA, 5.8S rRNA, LSU-rRNA)"/>
    <property type="evidence" value="ECO:0007669"/>
    <property type="project" value="TreeGrafter"/>
</dbReference>
<dbReference type="Proteomes" id="UP001147695">
    <property type="component" value="Unassembled WGS sequence"/>
</dbReference>
<reference evidence="10" key="1">
    <citation type="submission" date="2022-12" db="EMBL/GenBank/DDBJ databases">
        <authorList>
            <person name="Petersen C."/>
        </authorList>
    </citation>
    <scope>NUCLEOTIDE SEQUENCE</scope>
    <source>
        <strain evidence="10">IBT 35673</strain>
    </source>
</reference>
<reference evidence="10" key="2">
    <citation type="journal article" date="2023" name="IMA Fungus">
        <title>Comparative genomic study of the Penicillium genus elucidates a diverse pangenome and 15 lateral gene transfer events.</title>
        <authorList>
            <person name="Petersen C."/>
            <person name="Sorensen T."/>
            <person name="Nielsen M.R."/>
            <person name="Sondergaard T.E."/>
            <person name="Sorensen J.L."/>
            <person name="Fitzpatrick D.A."/>
            <person name="Frisvad J.C."/>
            <person name="Nielsen K.L."/>
        </authorList>
    </citation>
    <scope>NUCLEOTIDE SEQUENCE</scope>
    <source>
        <strain evidence="10">IBT 35673</strain>
    </source>
</reference>
<keyword evidence="6" id="KW-0539">Nucleus</keyword>
<evidence type="ECO:0000313" key="11">
    <source>
        <dbReference type="Proteomes" id="UP001147695"/>
    </source>
</evidence>
<dbReference type="GO" id="GO:0000472">
    <property type="term" value="P:endonucleolytic cleavage to generate mature 5'-end of SSU-rRNA from (SSU-rRNA, 5.8S rRNA, LSU-rRNA)"/>
    <property type="evidence" value="ECO:0007669"/>
    <property type="project" value="TreeGrafter"/>
</dbReference>
<dbReference type="InterPro" id="IPR035979">
    <property type="entry name" value="RBD_domain_sf"/>
</dbReference>
<dbReference type="GO" id="GO:0003723">
    <property type="term" value="F:RNA binding"/>
    <property type="evidence" value="ECO:0007669"/>
    <property type="project" value="UniProtKB-KW"/>
</dbReference>
<dbReference type="CDD" id="cd12263">
    <property type="entry name" value="RRM_ABT1_like"/>
    <property type="match status" value="1"/>
</dbReference>
<keyword evidence="5" id="KW-0694">RNA-binding</keyword>
<dbReference type="GO" id="GO:0000480">
    <property type="term" value="P:endonucleolytic cleavage in 5'-ETS of tricistronic rRNA transcript (SSU-rRNA, 5.8S rRNA, LSU-rRNA)"/>
    <property type="evidence" value="ECO:0007669"/>
    <property type="project" value="TreeGrafter"/>
</dbReference>
<comment type="similarity">
    <text evidence="2">Belongs to the ESF2/ABP1 family.</text>
</comment>
<dbReference type="InterPro" id="IPR012677">
    <property type="entry name" value="Nucleotide-bd_a/b_plait_sf"/>
</dbReference>
<comment type="subcellular location">
    <subcellularLocation>
        <location evidence="1">Nucleus</location>
        <location evidence="1">Nucleolus</location>
    </subcellularLocation>
</comment>
<dbReference type="PANTHER" id="PTHR12311">
    <property type="entry name" value="ACTIVATOR OF BASAL TRANSCRIPTION 1"/>
    <property type="match status" value="1"/>
</dbReference>
<evidence type="ECO:0000256" key="9">
    <source>
        <dbReference type="SAM" id="MobiDB-lite"/>
    </source>
</evidence>
<evidence type="ECO:0000256" key="5">
    <source>
        <dbReference type="ARBA" id="ARBA00022884"/>
    </source>
</evidence>
<comment type="function">
    <text evidence="7">Involved in the small subunit (SSU) processome assembly and function, and in the 18S rRNA synthesis. Required for the early cleavages at sites A0, A1 and A2.</text>
</comment>
<feature type="region of interest" description="Disordered" evidence="9">
    <location>
        <begin position="1"/>
        <end position="140"/>
    </location>
</feature>
<feature type="compositionally biased region" description="Basic and acidic residues" evidence="9">
    <location>
        <begin position="318"/>
        <end position="331"/>
    </location>
</feature>
<evidence type="ECO:0000256" key="8">
    <source>
        <dbReference type="ARBA" id="ARBA00032634"/>
    </source>
</evidence>
<evidence type="ECO:0000256" key="4">
    <source>
        <dbReference type="ARBA" id="ARBA00021800"/>
    </source>
</evidence>
<sequence>MASRKHELLEMLGSEDESDRGYNSEDNVAESKGRAVKRRRTADTQDPFGLGSDEEDSDINEDSEEESRPKGKGRKQTKTHDTDEDEDEDELEAEEMDDEEDGGASLDDTEETSGKPKSKLLNKKLAKLASGKPPKKDKSGVVYLSSLPPYLKPFALKNMLEKRNFGPITKVFLAPLLPSAAGQKQKSNKRKLYTDGWVEFKSKRTAKLCAETLNARTIGGLKSSWYRDDLWNMKYLKGYKWANLMEQIQMERATREATQRMADQKAKREDKVYISGVESGRIADGIQKKEEEKRKRRLEVEQDGEAKPAQKPARKIRRTFEQSKAVKNDGKLADDTQRVLGKIF</sequence>
<feature type="compositionally biased region" description="Acidic residues" evidence="9">
    <location>
        <begin position="52"/>
        <end position="65"/>
    </location>
</feature>
<dbReference type="InterPro" id="IPR039119">
    <property type="entry name" value="ABT1/Esf2"/>
</dbReference>
<gene>
    <name evidence="10" type="ORF">N7452_009886</name>
</gene>
<dbReference type="GO" id="GO:0034462">
    <property type="term" value="P:small-subunit processome assembly"/>
    <property type="evidence" value="ECO:0007669"/>
    <property type="project" value="TreeGrafter"/>
</dbReference>
<evidence type="ECO:0000256" key="6">
    <source>
        <dbReference type="ARBA" id="ARBA00023242"/>
    </source>
</evidence>
<evidence type="ECO:0000256" key="3">
    <source>
        <dbReference type="ARBA" id="ARBA00013906"/>
    </source>
</evidence>
<name>A0A9W9UAP7_PENBR</name>
<feature type="compositionally biased region" description="Basic and acidic residues" evidence="9">
    <location>
        <begin position="19"/>
        <end position="33"/>
    </location>
</feature>
<feature type="region of interest" description="Disordered" evidence="9">
    <location>
        <begin position="285"/>
        <end position="331"/>
    </location>
</feature>
<dbReference type="GO" id="GO:0005730">
    <property type="term" value="C:nucleolus"/>
    <property type="evidence" value="ECO:0007669"/>
    <property type="project" value="UniProtKB-SubCell"/>
</dbReference>
<dbReference type="InterPro" id="IPR034353">
    <property type="entry name" value="ABT1/ESF2_RRM"/>
</dbReference>
<evidence type="ECO:0000313" key="10">
    <source>
        <dbReference type="EMBL" id="KAJ5329496.1"/>
    </source>
</evidence>
<feature type="compositionally biased region" description="Basic and acidic residues" evidence="9">
    <location>
        <begin position="286"/>
        <end position="308"/>
    </location>
</feature>
<feature type="compositionally biased region" description="Basic residues" evidence="9">
    <location>
        <begin position="116"/>
        <end position="126"/>
    </location>
</feature>
<protein>
    <recommendedName>
        <fullName evidence="3">Pre-rRNA-processing protein ESF2</fullName>
    </recommendedName>
    <alternativeName>
        <fullName evidence="8">18S rRNA factor 2</fullName>
    </alternativeName>
    <alternativeName>
        <fullName evidence="4">Pre-rRNA-processing protein esf2</fullName>
    </alternativeName>
</protein>
<evidence type="ECO:0000256" key="1">
    <source>
        <dbReference type="ARBA" id="ARBA00004604"/>
    </source>
</evidence>
<feature type="compositionally biased region" description="Acidic residues" evidence="9">
    <location>
        <begin position="82"/>
        <end position="111"/>
    </location>
</feature>
<dbReference type="Gene3D" id="3.30.70.330">
    <property type="match status" value="1"/>
</dbReference>
<dbReference type="EMBL" id="JAPZBQ010000005">
    <property type="protein sequence ID" value="KAJ5329496.1"/>
    <property type="molecule type" value="Genomic_DNA"/>
</dbReference>
<proteinExistence type="inferred from homology"/>
<dbReference type="PANTHER" id="PTHR12311:SF7">
    <property type="entry name" value="ACTIVATOR OF BASAL TRANSCRIPTION 1"/>
    <property type="match status" value="1"/>
</dbReference>
<accession>A0A9W9UAP7</accession>
<evidence type="ECO:0000256" key="2">
    <source>
        <dbReference type="ARBA" id="ARBA00005819"/>
    </source>
</evidence>